<dbReference type="GO" id="GO:0015074">
    <property type="term" value="P:DNA integration"/>
    <property type="evidence" value="ECO:0007669"/>
    <property type="project" value="InterPro"/>
</dbReference>
<reference evidence="3" key="1">
    <citation type="journal article" date="2014" name="Int. J. Syst. Evol. Microbiol.">
        <title>Complete genome sequence of Corynebacterium casei LMG S-19264T (=DSM 44701T), isolated from a smear-ripened cheese.</title>
        <authorList>
            <consortium name="US DOE Joint Genome Institute (JGI-PGF)"/>
            <person name="Walter F."/>
            <person name="Albersmeier A."/>
            <person name="Kalinowski J."/>
            <person name="Ruckert C."/>
        </authorList>
    </citation>
    <scope>NUCLEOTIDE SEQUENCE</scope>
    <source>
        <strain evidence="3">JCM 14359</strain>
    </source>
</reference>
<dbReference type="InterPro" id="IPR050090">
    <property type="entry name" value="Tyrosine_recombinase_XerCD"/>
</dbReference>
<accession>A0A830E701</accession>
<dbReference type="CDD" id="cd00397">
    <property type="entry name" value="DNA_BRE_C"/>
    <property type="match status" value="1"/>
</dbReference>
<sequence length="378" mass="43387">MSADSEIQFEYLSSESVSALNYQQQVLYSELWDDLIAYLRTQGKTPERGIGYEDSGIRPRVRRIHQVFEYAWNQDRLVLELTPEVADEFVNGLLEDTITKNNGEAYKRGSKRKLVNALESYFRFADTEWEPEVGFRDTAPAYASDPYNKRERGLLLNASFDYQSPPSYSNVLPEERDAWNAYLAQLLEKPKDEVSPDDWKALKTSWKYPALISTTLDAGWRAGMVGRLQTAFIDLDNGQIVIPAEVAIKNNERWKDELTTRSVKLLEKWLAQRSNKAKYDDSDHIWLNRKGNPYNSASLNDLLDSLMDAAGIEANGRKLTWHSIRHSTGMYVYDQERDLEMVAEILRHKSLEAARKYAHPTPEAKTEVLEDIQGGVSF</sequence>
<keyword evidence="1" id="KW-0233">DNA recombination</keyword>
<dbReference type="Gene3D" id="1.10.443.10">
    <property type="entry name" value="Intergrase catalytic core"/>
    <property type="match status" value="1"/>
</dbReference>
<dbReference type="RefSeq" id="WP_188785510.1">
    <property type="nucleotide sequence ID" value="NZ_BMOC01000001.1"/>
</dbReference>
<name>A0A830E701_9EURY</name>
<dbReference type="Pfam" id="PF00589">
    <property type="entry name" value="Phage_integrase"/>
    <property type="match status" value="1"/>
</dbReference>
<feature type="domain" description="Tyr recombinase" evidence="2">
    <location>
        <begin position="189"/>
        <end position="370"/>
    </location>
</feature>
<keyword evidence="4" id="KW-1185">Reference proteome</keyword>
<reference evidence="3" key="2">
    <citation type="submission" date="2020-09" db="EMBL/GenBank/DDBJ databases">
        <authorList>
            <person name="Sun Q."/>
            <person name="Ohkuma M."/>
        </authorList>
    </citation>
    <scope>NUCLEOTIDE SEQUENCE</scope>
    <source>
        <strain evidence="3">JCM 14359</strain>
    </source>
</reference>
<dbReference type="AlphaFoldDB" id="A0A830E701"/>
<evidence type="ECO:0000259" key="2">
    <source>
        <dbReference type="PROSITE" id="PS51898"/>
    </source>
</evidence>
<evidence type="ECO:0000313" key="3">
    <source>
        <dbReference type="EMBL" id="GGI95264.1"/>
    </source>
</evidence>
<dbReference type="SUPFAM" id="SSF56349">
    <property type="entry name" value="DNA breaking-rejoining enzymes"/>
    <property type="match status" value="1"/>
</dbReference>
<comment type="caution">
    <text evidence="3">The sequence shown here is derived from an EMBL/GenBank/DDBJ whole genome shotgun (WGS) entry which is preliminary data.</text>
</comment>
<dbReference type="GO" id="GO:0003677">
    <property type="term" value="F:DNA binding"/>
    <property type="evidence" value="ECO:0007669"/>
    <property type="project" value="InterPro"/>
</dbReference>
<dbReference type="PANTHER" id="PTHR30349">
    <property type="entry name" value="PHAGE INTEGRASE-RELATED"/>
    <property type="match status" value="1"/>
</dbReference>
<dbReference type="InterPro" id="IPR011010">
    <property type="entry name" value="DNA_brk_join_enz"/>
</dbReference>
<dbReference type="Proteomes" id="UP000653099">
    <property type="component" value="Unassembled WGS sequence"/>
</dbReference>
<dbReference type="PROSITE" id="PS51898">
    <property type="entry name" value="TYR_RECOMBINASE"/>
    <property type="match status" value="1"/>
</dbReference>
<evidence type="ECO:0000313" key="4">
    <source>
        <dbReference type="Proteomes" id="UP000653099"/>
    </source>
</evidence>
<dbReference type="InterPro" id="IPR013762">
    <property type="entry name" value="Integrase-like_cat_sf"/>
</dbReference>
<dbReference type="EMBL" id="BMOC01000001">
    <property type="protein sequence ID" value="GGI95264.1"/>
    <property type="molecule type" value="Genomic_DNA"/>
</dbReference>
<gene>
    <name evidence="3" type="ORF">GCM10008995_01800</name>
</gene>
<proteinExistence type="predicted"/>
<dbReference type="GO" id="GO:0006310">
    <property type="term" value="P:DNA recombination"/>
    <property type="evidence" value="ECO:0007669"/>
    <property type="project" value="UniProtKB-KW"/>
</dbReference>
<dbReference type="InterPro" id="IPR002104">
    <property type="entry name" value="Integrase_catalytic"/>
</dbReference>
<evidence type="ECO:0000256" key="1">
    <source>
        <dbReference type="ARBA" id="ARBA00023172"/>
    </source>
</evidence>
<dbReference type="OrthoDB" id="330648at2157"/>
<protein>
    <recommendedName>
        <fullName evidence="2">Tyr recombinase domain-containing protein</fullName>
    </recommendedName>
</protein>
<organism evidence="3 4">
    <name type="scientific">Halobellus salinus</name>
    <dbReference type="NCBI Taxonomy" id="931585"/>
    <lineage>
        <taxon>Archaea</taxon>
        <taxon>Methanobacteriati</taxon>
        <taxon>Methanobacteriota</taxon>
        <taxon>Stenosarchaea group</taxon>
        <taxon>Halobacteria</taxon>
        <taxon>Halobacteriales</taxon>
        <taxon>Haloferacaceae</taxon>
        <taxon>Halobellus</taxon>
    </lineage>
</organism>